<organism evidence="1 2">
    <name type="scientific">candidate division WS6 bacterium GW2011_GWC1_36_11</name>
    <dbReference type="NCBI Taxonomy" id="1619090"/>
    <lineage>
        <taxon>Bacteria</taxon>
        <taxon>Candidatus Dojkabacteria</taxon>
    </lineage>
</organism>
<accession>A0A0G0FSF8</accession>
<reference evidence="1 2" key="1">
    <citation type="journal article" date="2015" name="Nature">
        <title>rRNA introns, odd ribosomes, and small enigmatic genomes across a large radiation of phyla.</title>
        <authorList>
            <person name="Brown C.T."/>
            <person name="Hug L.A."/>
            <person name="Thomas B.C."/>
            <person name="Sharon I."/>
            <person name="Castelle C.J."/>
            <person name="Singh A."/>
            <person name="Wilkins M.J."/>
            <person name="Williams K.H."/>
            <person name="Banfield J.F."/>
        </authorList>
    </citation>
    <scope>NUCLEOTIDE SEQUENCE [LARGE SCALE GENOMIC DNA]</scope>
</reference>
<sequence>MKILQTNIWQGRLVKNFIDLVKE</sequence>
<comment type="caution">
    <text evidence="1">The sequence shown here is derived from an EMBL/GenBank/DDBJ whole genome shotgun (WGS) entry which is preliminary data.</text>
</comment>
<dbReference type="EMBL" id="LBRE01000046">
    <property type="protein sequence ID" value="KKP90235.1"/>
    <property type="molecule type" value="Genomic_DNA"/>
</dbReference>
<dbReference type="Proteomes" id="UP000034140">
    <property type="component" value="Unassembled WGS sequence"/>
</dbReference>
<gene>
    <name evidence="1" type="ORF">UR96_C0046G0001</name>
</gene>
<evidence type="ECO:0000313" key="1">
    <source>
        <dbReference type="EMBL" id="KKP90235.1"/>
    </source>
</evidence>
<evidence type="ECO:0000313" key="2">
    <source>
        <dbReference type="Proteomes" id="UP000034140"/>
    </source>
</evidence>
<protein>
    <submittedName>
        <fullName evidence="1">Uncharacterized protein</fullName>
    </submittedName>
</protein>
<proteinExistence type="predicted"/>
<name>A0A0G0FSF8_9BACT</name>
<dbReference type="AlphaFoldDB" id="A0A0G0FSF8"/>
<feature type="non-terminal residue" evidence="1">
    <location>
        <position position="23"/>
    </location>
</feature>